<accession>A0ABP0AUH9</accession>
<organism evidence="2 3">
    <name type="scientific">Sporothrix eucalyptigena</name>
    <dbReference type="NCBI Taxonomy" id="1812306"/>
    <lineage>
        <taxon>Eukaryota</taxon>
        <taxon>Fungi</taxon>
        <taxon>Dikarya</taxon>
        <taxon>Ascomycota</taxon>
        <taxon>Pezizomycotina</taxon>
        <taxon>Sordariomycetes</taxon>
        <taxon>Sordariomycetidae</taxon>
        <taxon>Ophiostomatales</taxon>
        <taxon>Ophiostomataceae</taxon>
        <taxon>Sporothrix</taxon>
    </lineage>
</organism>
<evidence type="ECO:0000313" key="3">
    <source>
        <dbReference type="Proteomes" id="UP001642482"/>
    </source>
</evidence>
<dbReference type="EMBL" id="CAWUHD010000006">
    <property type="protein sequence ID" value="CAK7210908.1"/>
    <property type="molecule type" value="Genomic_DNA"/>
</dbReference>
<reference evidence="2 3" key="1">
    <citation type="submission" date="2024-01" db="EMBL/GenBank/DDBJ databases">
        <authorList>
            <person name="Allen C."/>
            <person name="Tagirdzhanova G."/>
        </authorList>
    </citation>
    <scope>NUCLEOTIDE SEQUENCE [LARGE SCALE GENOMIC DNA]</scope>
</reference>
<feature type="region of interest" description="Disordered" evidence="1">
    <location>
        <begin position="90"/>
        <end position="129"/>
    </location>
</feature>
<keyword evidence="3" id="KW-1185">Reference proteome</keyword>
<comment type="caution">
    <text evidence="2">The sequence shown here is derived from an EMBL/GenBank/DDBJ whole genome shotgun (WGS) entry which is preliminary data.</text>
</comment>
<feature type="compositionally biased region" description="Basic residues" evidence="1">
    <location>
        <begin position="105"/>
        <end position="118"/>
    </location>
</feature>
<sequence>MSGRFALYKALAQRARRVPLPNHVTYPVPDKPYVSPILRFIRHSFQQNRADTSPRLVLAALNSGYKFVELLDAAQTADSPAHKSIVDFLERRPPPKRPPPAMRGKVQRAAKQARKRLRKEQGITADDEKPRQPPVIIRRIIPGSEKRLPDGTATHIYDYVPGQGPRPLSELPGGVEHGRRFVPRLVSEVSGIPFLRMGKPQSPILSRALRFKIAKRQQRQMLASAMRVDLMAQAEDEDLWETNLAKALIDSGEPGAKQFAKETAKEPTFRSAVMHGYKYLNGLLNLETADMLLRSKAYLRIVDRERELAAKEEIERQARRKQKEKEEASK</sequence>
<gene>
    <name evidence="2" type="ORF">SEUCBS140593_000988</name>
</gene>
<dbReference type="Proteomes" id="UP001642482">
    <property type="component" value="Unassembled WGS sequence"/>
</dbReference>
<evidence type="ECO:0000313" key="2">
    <source>
        <dbReference type="EMBL" id="CAK7210908.1"/>
    </source>
</evidence>
<protein>
    <recommendedName>
        <fullName evidence="4">Mitochondrial zinc maintenance protein 1, mitochondrial</fullName>
    </recommendedName>
</protein>
<name>A0ABP0AUH9_9PEZI</name>
<evidence type="ECO:0008006" key="4">
    <source>
        <dbReference type="Google" id="ProtNLM"/>
    </source>
</evidence>
<proteinExistence type="predicted"/>
<evidence type="ECO:0000256" key="1">
    <source>
        <dbReference type="SAM" id="MobiDB-lite"/>
    </source>
</evidence>